<sequence>MRIAIAGATGLVGSSLARAAEAAGHQVVPLAKETGFDILRPDGLVEALEGADAVVDVMQSPTLDEAEATAFFTEASRNLGTAAAQAGVGRSVVLSIIGVDRIAATDEEAGTGFDGYYRAKYAQEQATAAHAPSPHVVRSTQFHDIARQAIGWGRDGDRTVVPDLVTQPVAVDAMVQVLLGVATGEIAGDLNEVGGPGRESLTAMSTAFARSTGDTVEVTAGPVGDLVRDGVLLPGEGAHLVGPSFAEWLAGVAAATAAR</sequence>
<feature type="chain" id="PRO_5047161797" evidence="1">
    <location>
        <begin position="20"/>
        <end position="259"/>
    </location>
</feature>
<dbReference type="PANTHER" id="PTHR12126:SF11">
    <property type="entry name" value="NADH DEHYDROGENASE [UBIQUINONE] 1 ALPHA SUBCOMPLEX SUBUNIT 9, MITOCHONDRIAL"/>
    <property type="match status" value="1"/>
</dbReference>
<dbReference type="RefSeq" id="WP_141005617.1">
    <property type="nucleotide sequence ID" value="NZ_BAAAOR010000041.1"/>
</dbReference>
<dbReference type="SUPFAM" id="SSF51735">
    <property type="entry name" value="NAD(P)-binding Rossmann-fold domains"/>
    <property type="match status" value="1"/>
</dbReference>
<evidence type="ECO:0000259" key="2">
    <source>
        <dbReference type="Pfam" id="PF13460"/>
    </source>
</evidence>
<keyword evidence="4" id="KW-1185">Reference proteome</keyword>
<dbReference type="Gene3D" id="3.40.50.720">
    <property type="entry name" value="NAD(P)-binding Rossmann-like Domain"/>
    <property type="match status" value="1"/>
</dbReference>
<proteinExistence type="predicted"/>
<evidence type="ECO:0000313" key="4">
    <source>
        <dbReference type="Proteomes" id="UP001500842"/>
    </source>
</evidence>
<feature type="signal peptide" evidence="1">
    <location>
        <begin position="1"/>
        <end position="19"/>
    </location>
</feature>
<feature type="domain" description="NAD(P)-binding" evidence="2">
    <location>
        <begin position="7"/>
        <end position="145"/>
    </location>
</feature>
<dbReference type="Pfam" id="PF13460">
    <property type="entry name" value="NAD_binding_10"/>
    <property type="match status" value="1"/>
</dbReference>
<dbReference type="EMBL" id="BAAAOR010000041">
    <property type="protein sequence ID" value="GAA1545619.1"/>
    <property type="molecule type" value="Genomic_DNA"/>
</dbReference>
<evidence type="ECO:0000256" key="1">
    <source>
        <dbReference type="SAM" id="SignalP"/>
    </source>
</evidence>
<dbReference type="PANTHER" id="PTHR12126">
    <property type="entry name" value="NADH-UBIQUINONE OXIDOREDUCTASE 39 KDA SUBUNIT-RELATED"/>
    <property type="match status" value="1"/>
</dbReference>
<gene>
    <name evidence="3" type="ORF">GCM10009788_55000</name>
</gene>
<dbReference type="InterPro" id="IPR051207">
    <property type="entry name" value="ComplexI_NDUFA9_subunit"/>
</dbReference>
<dbReference type="Proteomes" id="UP001500842">
    <property type="component" value="Unassembled WGS sequence"/>
</dbReference>
<organism evidence="3 4">
    <name type="scientific">Nocardioides humi</name>
    <dbReference type="NCBI Taxonomy" id="449461"/>
    <lineage>
        <taxon>Bacteria</taxon>
        <taxon>Bacillati</taxon>
        <taxon>Actinomycetota</taxon>
        <taxon>Actinomycetes</taxon>
        <taxon>Propionibacteriales</taxon>
        <taxon>Nocardioidaceae</taxon>
        <taxon>Nocardioides</taxon>
    </lineage>
</organism>
<keyword evidence="1" id="KW-0732">Signal</keyword>
<dbReference type="InterPro" id="IPR016040">
    <property type="entry name" value="NAD(P)-bd_dom"/>
</dbReference>
<name>A0ABN2BS82_9ACTN</name>
<accession>A0ABN2BS82</accession>
<dbReference type="InterPro" id="IPR036291">
    <property type="entry name" value="NAD(P)-bd_dom_sf"/>
</dbReference>
<reference evidence="3 4" key="1">
    <citation type="journal article" date="2019" name="Int. J. Syst. Evol. Microbiol.">
        <title>The Global Catalogue of Microorganisms (GCM) 10K type strain sequencing project: providing services to taxonomists for standard genome sequencing and annotation.</title>
        <authorList>
            <consortium name="The Broad Institute Genomics Platform"/>
            <consortium name="The Broad Institute Genome Sequencing Center for Infectious Disease"/>
            <person name="Wu L."/>
            <person name="Ma J."/>
        </authorList>
    </citation>
    <scope>NUCLEOTIDE SEQUENCE [LARGE SCALE GENOMIC DNA]</scope>
    <source>
        <strain evidence="3 4">JCM 14942</strain>
    </source>
</reference>
<protein>
    <submittedName>
        <fullName evidence="3">SDR family oxidoreductase</fullName>
    </submittedName>
</protein>
<comment type="caution">
    <text evidence="3">The sequence shown here is derived from an EMBL/GenBank/DDBJ whole genome shotgun (WGS) entry which is preliminary data.</text>
</comment>
<evidence type="ECO:0000313" key="3">
    <source>
        <dbReference type="EMBL" id="GAA1545619.1"/>
    </source>
</evidence>